<keyword evidence="4" id="KW-1185">Reference proteome</keyword>
<evidence type="ECO:0000313" key="4">
    <source>
        <dbReference type="Proteomes" id="UP000220102"/>
    </source>
</evidence>
<protein>
    <submittedName>
        <fullName evidence="3">Uncharacterized protein</fullName>
    </submittedName>
</protein>
<dbReference type="EMBL" id="PDEQ01000012">
    <property type="protein sequence ID" value="PEN11088.1"/>
    <property type="molecule type" value="Genomic_DNA"/>
</dbReference>
<dbReference type="Proteomes" id="UP000220102">
    <property type="component" value="Unassembled WGS sequence"/>
</dbReference>
<feature type="signal peptide" evidence="2">
    <location>
        <begin position="1"/>
        <end position="21"/>
    </location>
</feature>
<reference evidence="3 4" key="1">
    <citation type="submission" date="2017-10" db="EMBL/GenBank/DDBJ databases">
        <title>Draft genome of Longibacter Salinarum.</title>
        <authorList>
            <person name="Goh K.M."/>
            <person name="Shamsir M.S."/>
            <person name="Lim S.W."/>
        </authorList>
    </citation>
    <scope>NUCLEOTIDE SEQUENCE [LARGE SCALE GENOMIC DNA]</scope>
    <source>
        <strain evidence="3 4">KCTC 52045</strain>
    </source>
</reference>
<evidence type="ECO:0000313" key="3">
    <source>
        <dbReference type="EMBL" id="PEN11088.1"/>
    </source>
</evidence>
<comment type="caution">
    <text evidence="3">The sequence shown here is derived from an EMBL/GenBank/DDBJ whole genome shotgun (WGS) entry which is preliminary data.</text>
</comment>
<proteinExistence type="predicted"/>
<accession>A0A2A8CTR5</accession>
<dbReference type="RefSeq" id="WP_098078981.1">
    <property type="nucleotide sequence ID" value="NZ_PDEQ01000012.1"/>
</dbReference>
<keyword evidence="2" id="KW-0732">Signal</keyword>
<dbReference type="AlphaFoldDB" id="A0A2A8CTR5"/>
<name>A0A2A8CTR5_9BACT</name>
<feature type="region of interest" description="Disordered" evidence="1">
    <location>
        <begin position="134"/>
        <end position="181"/>
    </location>
</feature>
<evidence type="ECO:0000256" key="1">
    <source>
        <dbReference type="SAM" id="MobiDB-lite"/>
    </source>
</evidence>
<evidence type="ECO:0000256" key="2">
    <source>
        <dbReference type="SAM" id="SignalP"/>
    </source>
</evidence>
<organism evidence="3 4">
    <name type="scientific">Longibacter salinarum</name>
    <dbReference type="NCBI Taxonomy" id="1850348"/>
    <lineage>
        <taxon>Bacteria</taxon>
        <taxon>Pseudomonadati</taxon>
        <taxon>Rhodothermota</taxon>
        <taxon>Rhodothermia</taxon>
        <taxon>Rhodothermales</taxon>
        <taxon>Salisaetaceae</taxon>
        <taxon>Longibacter</taxon>
    </lineage>
</organism>
<feature type="chain" id="PRO_5012156679" evidence="2">
    <location>
        <begin position="22"/>
        <end position="181"/>
    </location>
</feature>
<gene>
    <name evidence="3" type="ORF">CRI94_16845</name>
</gene>
<sequence length="181" mass="19713">MLYGRIALLVLASFLLLPLEAAGQNRSDRYLIRVYDDGGTCRYQIQNHANQDLFNIRPAGTLTVASKGNLWVDVTVQDDPRGTPGTRSQRSIAVREQNGKGMVTARSAIGRSTEHKVQIQCCLVRGSRNECPKWTDALPPDTSMGWMPSVPEGMPSSGPSATEPLDPPQPPGGPVMRVDEN</sequence>